<sequence>MTVAVVPIADLSARVGADSRFASAFAVLRDVATSDQAPNETTARLASVLLDVLSVLVTDPATTPATGYDWRTLRQRRGWTQAQMFRHLTRVAEDLGERLPSWASFKRNLSRWENGTVRPSPYYQRLLLPLFGLADSTTGGAA</sequence>
<keyword evidence="2" id="KW-1185">Reference proteome</keyword>
<dbReference type="InterPro" id="IPR001387">
    <property type="entry name" value="Cro/C1-type_HTH"/>
</dbReference>
<proteinExistence type="predicted"/>
<dbReference type="InterPro" id="IPR010982">
    <property type="entry name" value="Lambda_DNA-bd_dom_sf"/>
</dbReference>
<protein>
    <submittedName>
        <fullName evidence="1">Helix-turn-helix transcriptional regulator</fullName>
    </submittedName>
</protein>
<reference evidence="1 2" key="1">
    <citation type="submission" date="2023-08" db="EMBL/GenBank/DDBJ databases">
        <title>Phytohabitans sansha sp. nov., isolated from marine sediment.</title>
        <authorList>
            <person name="Zhao Y."/>
            <person name="Yi K."/>
        </authorList>
    </citation>
    <scope>NUCLEOTIDE SEQUENCE [LARGE SCALE GENOMIC DNA]</scope>
    <source>
        <strain evidence="1 2">ZYX-F-186</strain>
    </source>
</reference>
<comment type="caution">
    <text evidence="1">The sequence shown here is derived from an EMBL/GenBank/DDBJ whole genome shotgun (WGS) entry which is preliminary data.</text>
</comment>
<dbReference type="Proteomes" id="UP001230908">
    <property type="component" value="Unassembled WGS sequence"/>
</dbReference>
<dbReference type="Gene3D" id="1.10.260.40">
    <property type="entry name" value="lambda repressor-like DNA-binding domains"/>
    <property type="match status" value="1"/>
</dbReference>
<dbReference type="CDD" id="cd00093">
    <property type="entry name" value="HTH_XRE"/>
    <property type="match status" value="1"/>
</dbReference>
<organism evidence="1 2">
    <name type="scientific">Phytohabitans maris</name>
    <dbReference type="NCBI Taxonomy" id="3071409"/>
    <lineage>
        <taxon>Bacteria</taxon>
        <taxon>Bacillati</taxon>
        <taxon>Actinomycetota</taxon>
        <taxon>Actinomycetes</taxon>
        <taxon>Micromonosporales</taxon>
        <taxon>Micromonosporaceae</taxon>
    </lineage>
</organism>
<accession>A0ABU0ZCN5</accession>
<dbReference type="EMBL" id="JAVHUY010000007">
    <property type="protein sequence ID" value="MDQ7904829.1"/>
    <property type="molecule type" value="Genomic_DNA"/>
</dbReference>
<evidence type="ECO:0000313" key="1">
    <source>
        <dbReference type="EMBL" id="MDQ7904829.1"/>
    </source>
</evidence>
<dbReference type="RefSeq" id="WP_308712097.1">
    <property type="nucleotide sequence ID" value="NZ_JAVHUY010000007.1"/>
</dbReference>
<evidence type="ECO:0000313" key="2">
    <source>
        <dbReference type="Proteomes" id="UP001230908"/>
    </source>
</evidence>
<gene>
    <name evidence="1" type="ORF">RB614_09880</name>
</gene>
<name>A0ABU0ZCN5_9ACTN</name>